<evidence type="ECO:0000256" key="8">
    <source>
        <dbReference type="ARBA" id="ARBA00042469"/>
    </source>
</evidence>
<proteinExistence type="inferred from homology"/>
<evidence type="ECO:0000256" key="1">
    <source>
        <dbReference type="ARBA" id="ARBA00004319"/>
    </source>
</evidence>
<dbReference type="Pfam" id="PF06309">
    <property type="entry name" value="Torsin"/>
    <property type="match status" value="1"/>
</dbReference>
<dbReference type="PRINTS" id="PR00300">
    <property type="entry name" value="CLPPROTEASEA"/>
</dbReference>
<feature type="chain" id="PRO_5043350226" description="Torsin family 2 member A" evidence="10">
    <location>
        <begin position="18"/>
        <end position="234"/>
    </location>
</feature>
<evidence type="ECO:0000256" key="2">
    <source>
        <dbReference type="ARBA" id="ARBA00006235"/>
    </source>
</evidence>
<evidence type="ECO:0000256" key="5">
    <source>
        <dbReference type="ARBA" id="ARBA00022824"/>
    </source>
</evidence>
<keyword evidence="13" id="KW-1185">Reference proteome</keyword>
<dbReference type="Proteomes" id="UP001066276">
    <property type="component" value="Chromosome 6"/>
</dbReference>
<comment type="caution">
    <text evidence="12">The sequence shown here is derived from an EMBL/GenBank/DDBJ whole genome shotgun (WGS) entry which is preliminary data.</text>
</comment>
<dbReference type="GO" id="GO:0005788">
    <property type="term" value="C:endoplasmic reticulum lumen"/>
    <property type="evidence" value="ECO:0007669"/>
    <property type="project" value="UniProtKB-SubCell"/>
</dbReference>
<dbReference type="GO" id="GO:0005524">
    <property type="term" value="F:ATP binding"/>
    <property type="evidence" value="ECO:0007669"/>
    <property type="project" value="UniProtKB-KW"/>
</dbReference>
<evidence type="ECO:0000259" key="11">
    <source>
        <dbReference type="SMART" id="SM00382"/>
    </source>
</evidence>
<evidence type="ECO:0000256" key="6">
    <source>
        <dbReference type="ARBA" id="ARBA00022840"/>
    </source>
</evidence>
<dbReference type="InterPro" id="IPR027417">
    <property type="entry name" value="P-loop_NTPase"/>
</dbReference>
<accession>A0AAV7Q2B2</accession>
<organism evidence="12 13">
    <name type="scientific">Pleurodeles waltl</name>
    <name type="common">Iberian ribbed newt</name>
    <dbReference type="NCBI Taxonomy" id="8319"/>
    <lineage>
        <taxon>Eukaryota</taxon>
        <taxon>Metazoa</taxon>
        <taxon>Chordata</taxon>
        <taxon>Craniata</taxon>
        <taxon>Vertebrata</taxon>
        <taxon>Euteleostomi</taxon>
        <taxon>Amphibia</taxon>
        <taxon>Batrachia</taxon>
        <taxon>Caudata</taxon>
        <taxon>Salamandroidea</taxon>
        <taxon>Salamandridae</taxon>
        <taxon>Pleurodelinae</taxon>
        <taxon>Pleurodeles</taxon>
    </lineage>
</organism>
<evidence type="ECO:0000256" key="7">
    <source>
        <dbReference type="ARBA" id="ARBA00023180"/>
    </source>
</evidence>
<dbReference type="PANTHER" id="PTHR10760:SF4">
    <property type="entry name" value="TORSIN-2A"/>
    <property type="match status" value="1"/>
</dbReference>
<dbReference type="InterPro" id="IPR001270">
    <property type="entry name" value="ClpA/B"/>
</dbReference>
<keyword evidence="6" id="KW-0067">ATP-binding</keyword>
<reference evidence="12" key="1">
    <citation type="journal article" date="2022" name="bioRxiv">
        <title>Sequencing and chromosome-scale assembly of the giantPleurodeles waltlgenome.</title>
        <authorList>
            <person name="Brown T."/>
            <person name="Elewa A."/>
            <person name="Iarovenko S."/>
            <person name="Subramanian E."/>
            <person name="Araus A.J."/>
            <person name="Petzold A."/>
            <person name="Susuki M."/>
            <person name="Suzuki K.-i.T."/>
            <person name="Hayashi T."/>
            <person name="Toyoda A."/>
            <person name="Oliveira C."/>
            <person name="Osipova E."/>
            <person name="Leigh N.D."/>
            <person name="Simon A."/>
            <person name="Yun M.H."/>
        </authorList>
    </citation>
    <scope>NUCLEOTIDE SEQUENCE</scope>
    <source>
        <strain evidence="12">20211129_DDA</strain>
        <tissue evidence="12">Liver</tissue>
    </source>
</reference>
<dbReference type="InterPro" id="IPR010448">
    <property type="entry name" value="Torsin"/>
</dbReference>
<evidence type="ECO:0000256" key="4">
    <source>
        <dbReference type="ARBA" id="ARBA00022741"/>
    </source>
</evidence>
<evidence type="ECO:0000313" key="12">
    <source>
        <dbReference type="EMBL" id="KAJ1133676.1"/>
    </source>
</evidence>
<evidence type="ECO:0000256" key="3">
    <source>
        <dbReference type="ARBA" id="ARBA00022729"/>
    </source>
</evidence>
<comment type="similarity">
    <text evidence="2">Belongs to the ClpA/ClpB family. Torsin subfamily.</text>
</comment>
<dbReference type="SMART" id="SM00382">
    <property type="entry name" value="AAA"/>
    <property type="match status" value="1"/>
</dbReference>
<feature type="signal peptide" evidence="10">
    <location>
        <begin position="1"/>
        <end position="17"/>
    </location>
</feature>
<evidence type="ECO:0000256" key="9">
    <source>
        <dbReference type="SAM" id="Coils"/>
    </source>
</evidence>
<evidence type="ECO:0000313" key="13">
    <source>
        <dbReference type="Proteomes" id="UP001066276"/>
    </source>
</evidence>
<dbReference type="Gene3D" id="3.40.50.300">
    <property type="entry name" value="P-loop containing nucleotide triphosphate hydrolases"/>
    <property type="match status" value="1"/>
</dbReference>
<keyword evidence="5" id="KW-0256">Endoplasmic reticulum</keyword>
<dbReference type="AlphaFoldDB" id="A0AAV7Q2B2"/>
<feature type="domain" description="AAA+ ATPase" evidence="11">
    <location>
        <begin position="76"/>
        <end position="218"/>
    </location>
</feature>
<dbReference type="SUPFAM" id="SSF52540">
    <property type="entry name" value="P-loop containing nucleoside triphosphate hydrolases"/>
    <property type="match status" value="1"/>
</dbReference>
<keyword evidence="9" id="KW-0175">Coiled coil</keyword>
<gene>
    <name evidence="12" type="ORF">NDU88_000154</name>
</gene>
<dbReference type="InterPro" id="IPR003593">
    <property type="entry name" value="AAA+_ATPase"/>
</dbReference>
<keyword evidence="7" id="KW-0325">Glycoprotein</keyword>
<name>A0AAV7Q2B2_PLEWA</name>
<dbReference type="GO" id="GO:0016887">
    <property type="term" value="F:ATP hydrolysis activity"/>
    <property type="evidence" value="ECO:0007669"/>
    <property type="project" value="InterPro"/>
</dbReference>
<comment type="subcellular location">
    <subcellularLocation>
        <location evidence="1">Endoplasmic reticulum lumen</location>
    </subcellularLocation>
</comment>
<dbReference type="GO" id="GO:0005635">
    <property type="term" value="C:nuclear envelope"/>
    <property type="evidence" value="ECO:0007669"/>
    <property type="project" value="TreeGrafter"/>
</dbReference>
<dbReference type="EMBL" id="JANPWB010000010">
    <property type="protein sequence ID" value="KAJ1133676.1"/>
    <property type="molecule type" value="Genomic_DNA"/>
</dbReference>
<protein>
    <recommendedName>
        <fullName evidence="8">Torsin family 2 member A</fullName>
    </recommendedName>
</protein>
<sequence>MSPLPVLLLLLAAPGAPWDLRTLSCGLGAGGCECEFRPRLEDLDCDLARNVFGQHLARELLVKAVSNFVEKPDPVKPLVLSFHGWSGTGKTYVSSMLLKHLYRPGSRSPYVHQFSPTLHFPHAEHVEQYKEDLKSWIQGNLSSCGRSVFLFDEMDKMHPGLIDVIVPFLGPSWVVYGTNYRRAIFIFISNAGGEQINRVALQFWQNRKDREEIQLKDLESAISKAVLDNPHSEY</sequence>
<evidence type="ECO:0000256" key="10">
    <source>
        <dbReference type="SAM" id="SignalP"/>
    </source>
</evidence>
<dbReference type="PANTHER" id="PTHR10760">
    <property type="entry name" value="TORSIN"/>
    <property type="match status" value="1"/>
</dbReference>
<dbReference type="FunFam" id="3.40.50.300:FF:002276">
    <property type="entry name" value="Torsin, putative"/>
    <property type="match status" value="1"/>
</dbReference>
<keyword evidence="3 10" id="KW-0732">Signal</keyword>
<keyword evidence="4" id="KW-0547">Nucleotide-binding</keyword>
<feature type="coiled-coil region" evidence="9">
    <location>
        <begin position="201"/>
        <end position="228"/>
    </location>
</feature>